<comment type="similarity">
    <text evidence="2">Belongs to the polysaccharide synthase family.</text>
</comment>
<evidence type="ECO:0000313" key="8">
    <source>
        <dbReference type="EMBL" id="MBB3108566.1"/>
    </source>
</evidence>
<evidence type="ECO:0000256" key="6">
    <source>
        <dbReference type="ARBA" id="ARBA00023136"/>
    </source>
</evidence>
<keyword evidence="5 7" id="KW-1133">Transmembrane helix</keyword>
<feature type="transmembrane region" description="Helical" evidence="7">
    <location>
        <begin position="321"/>
        <end position="341"/>
    </location>
</feature>
<feature type="transmembrane region" description="Helical" evidence="7">
    <location>
        <begin position="279"/>
        <end position="301"/>
    </location>
</feature>
<dbReference type="Proteomes" id="UP000570361">
    <property type="component" value="Unassembled WGS sequence"/>
</dbReference>
<dbReference type="AlphaFoldDB" id="A0A7W5FKX1"/>
<evidence type="ECO:0000256" key="3">
    <source>
        <dbReference type="ARBA" id="ARBA00022475"/>
    </source>
</evidence>
<evidence type="ECO:0000256" key="5">
    <source>
        <dbReference type="ARBA" id="ARBA00022989"/>
    </source>
</evidence>
<keyword evidence="9" id="KW-1185">Reference proteome</keyword>
<feature type="transmembrane region" description="Helical" evidence="7">
    <location>
        <begin position="406"/>
        <end position="427"/>
    </location>
</feature>
<dbReference type="GO" id="GO:0005886">
    <property type="term" value="C:plasma membrane"/>
    <property type="evidence" value="ECO:0007669"/>
    <property type="project" value="UniProtKB-SubCell"/>
</dbReference>
<evidence type="ECO:0000256" key="4">
    <source>
        <dbReference type="ARBA" id="ARBA00022692"/>
    </source>
</evidence>
<feature type="transmembrane region" description="Helical" evidence="7">
    <location>
        <begin position="433"/>
        <end position="458"/>
    </location>
</feature>
<protein>
    <submittedName>
        <fullName evidence="8">PST family polysaccharide transporter</fullName>
    </submittedName>
</protein>
<dbReference type="Pfam" id="PF13440">
    <property type="entry name" value="Polysacc_synt_3"/>
    <property type="match status" value="1"/>
</dbReference>
<comment type="subcellular location">
    <subcellularLocation>
        <location evidence="1">Cell membrane</location>
        <topology evidence="1">Multi-pass membrane protein</topology>
    </subcellularLocation>
</comment>
<proteinExistence type="inferred from homology"/>
<evidence type="ECO:0000256" key="7">
    <source>
        <dbReference type="SAM" id="Phobius"/>
    </source>
</evidence>
<sequence length="487" mass="53954">MSTVNNAKWSFLNGVGMQMIALVTNVVLARLLYPEIFGLLGMATVLLGLLLIFQGAGVSSYIIYDQECSKEEVVTSFWLNIIISTLIATLLIICSPLICNFYNDERLQPILIITAVGLFFGSFGITGRALFTRDGHFKKLTIIDFIAELIASSVAIGAALYHHETFAITSRLLIKPIIQSAALVFLTHKGSVGLPQFKNVRKILPYGTKILGSQVFIYSNNNLDYLLIGRFLGSRELGIYTMAYQWSMIARIYIGGAINRVAFPLISKQEGNLISIKKIYTNMITKVAMVTFPICFGLMAISNEFVNLLYGDKWSEAVPVLSILLFVGAITSVVTVGGSVFNGLGKPDIDMKINMASFIGAVIIFLLSWRYGIIGIAVGVLIKCIVFDSFKLLWVSKLLKMKVKELAQMFIKALLPSLIMLLCLLATKKVITVLPGSLLMIILIIEGIIIYSISSYYLNRDNYMWLINKLASKAPFKTKIKIREQGL</sequence>
<evidence type="ECO:0000256" key="1">
    <source>
        <dbReference type="ARBA" id="ARBA00004651"/>
    </source>
</evidence>
<dbReference type="InterPro" id="IPR050833">
    <property type="entry name" value="Poly_Biosynth_Transport"/>
</dbReference>
<dbReference type="RefSeq" id="WP_183596766.1">
    <property type="nucleotide sequence ID" value="NZ_JACHXK010000001.1"/>
</dbReference>
<feature type="transmembrane region" description="Helical" evidence="7">
    <location>
        <begin position="110"/>
        <end position="130"/>
    </location>
</feature>
<comment type="caution">
    <text evidence="8">The sequence shown here is derived from an EMBL/GenBank/DDBJ whole genome shotgun (WGS) entry which is preliminary data.</text>
</comment>
<gene>
    <name evidence="8" type="ORF">FHS18_000594</name>
</gene>
<dbReference type="EMBL" id="JACHXK010000001">
    <property type="protein sequence ID" value="MBB3108566.1"/>
    <property type="molecule type" value="Genomic_DNA"/>
</dbReference>
<dbReference type="CDD" id="cd13127">
    <property type="entry name" value="MATE_tuaB_like"/>
    <property type="match status" value="1"/>
</dbReference>
<feature type="transmembrane region" description="Helical" evidence="7">
    <location>
        <begin position="12"/>
        <end position="33"/>
    </location>
</feature>
<feature type="transmembrane region" description="Helical" evidence="7">
    <location>
        <begin position="39"/>
        <end position="64"/>
    </location>
</feature>
<dbReference type="PANTHER" id="PTHR30250:SF10">
    <property type="entry name" value="LIPOPOLYSACCHARIDE BIOSYNTHESIS PROTEIN WZXC"/>
    <property type="match status" value="1"/>
</dbReference>
<organism evidence="8 9">
    <name type="scientific">Paenibacillus phyllosphaerae</name>
    <dbReference type="NCBI Taxonomy" id="274593"/>
    <lineage>
        <taxon>Bacteria</taxon>
        <taxon>Bacillati</taxon>
        <taxon>Bacillota</taxon>
        <taxon>Bacilli</taxon>
        <taxon>Bacillales</taxon>
        <taxon>Paenibacillaceae</taxon>
        <taxon>Paenibacillus</taxon>
    </lineage>
</organism>
<accession>A0A7W5FKX1</accession>
<name>A0A7W5FKX1_9BACL</name>
<feature type="transmembrane region" description="Helical" evidence="7">
    <location>
        <begin position="76"/>
        <end position="98"/>
    </location>
</feature>
<evidence type="ECO:0000256" key="2">
    <source>
        <dbReference type="ARBA" id="ARBA00007430"/>
    </source>
</evidence>
<evidence type="ECO:0000313" key="9">
    <source>
        <dbReference type="Proteomes" id="UP000570361"/>
    </source>
</evidence>
<keyword evidence="3" id="KW-1003">Cell membrane</keyword>
<keyword evidence="6 7" id="KW-0472">Membrane</keyword>
<feature type="transmembrane region" description="Helical" evidence="7">
    <location>
        <begin position="353"/>
        <end position="369"/>
    </location>
</feature>
<keyword evidence="4 7" id="KW-0812">Transmembrane</keyword>
<dbReference type="PANTHER" id="PTHR30250">
    <property type="entry name" value="PST FAMILY PREDICTED COLANIC ACID TRANSPORTER"/>
    <property type="match status" value="1"/>
</dbReference>
<reference evidence="8 9" key="1">
    <citation type="submission" date="2020-08" db="EMBL/GenBank/DDBJ databases">
        <title>Genomic Encyclopedia of Type Strains, Phase III (KMG-III): the genomes of soil and plant-associated and newly described type strains.</title>
        <authorList>
            <person name="Whitman W."/>
        </authorList>
    </citation>
    <scope>NUCLEOTIDE SEQUENCE [LARGE SCALE GENOMIC DNA]</scope>
    <source>
        <strain evidence="8 9">CECT 5862</strain>
    </source>
</reference>